<evidence type="ECO:0000256" key="6">
    <source>
        <dbReference type="ARBA" id="ARBA00023274"/>
    </source>
</evidence>
<dbReference type="InterPro" id="IPR000266">
    <property type="entry name" value="Ribosomal_uS17"/>
</dbReference>
<keyword evidence="9" id="KW-1185">Reference proteome</keyword>
<dbReference type="InterPro" id="IPR012340">
    <property type="entry name" value="NA-bd_OB-fold"/>
</dbReference>
<evidence type="ECO:0000256" key="2">
    <source>
        <dbReference type="ARBA" id="ARBA00010254"/>
    </source>
</evidence>
<dbReference type="EMBL" id="BNJQ01000029">
    <property type="protein sequence ID" value="GHP10437.1"/>
    <property type="molecule type" value="Genomic_DNA"/>
</dbReference>
<dbReference type="GO" id="GO:0003735">
    <property type="term" value="F:structural constituent of ribosome"/>
    <property type="evidence" value="ECO:0007669"/>
    <property type="project" value="InterPro"/>
</dbReference>
<comment type="similarity">
    <text evidence="2">Belongs to the universal ribosomal protein uS17 family.</text>
</comment>
<keyword evidence="3" id="KW-0699">rRNA-binding</keyword>
<sequence>MPSLMLSRPSLVRQTSLARAPARAVTTTARQIMQGKVVSTASSKTAVVMVERKVMHPLYKKTQTKSTKFHVHDEDETAQAGDIVRIGACRPHSKLKRFELIEVCAPSGCAPN</sequence>
<dbReference type="SUPFAM" id="SSF50249">
    <property type="entry name" value="Nucleic acid-binding proteins"/>
    <property type="match status" value="1"/>
</dbReference>
<dbReference type="PANTHER" id="PTHR10744">
    <property type="entry name" value="40S RIBOSOMAL PROTEIN S11 FAMILY MEMBER"/>
    <property type="match status" value="1"/>
</dbReference>
<dbReference type="GO" id="GO:0019843">
    <property type="term" value="F:rRNA binding"/>
    <property type="evidence" value="ECO:0007669"/>
    <property type="project" value="UniProtKB-KW"/>
</dbReference>
<keyword evidence="5" id="KW-0689">Ribosomal protein</keyword>
<dbReference type="Gene3D" id="2.40.50.140">
    <property type="entry name" value="Nucleic acid-binding proteins"/>
    <property type="match status" value="1"/>
</dbReference>
<dbReference type="AlphaFoldDB" id="A0A830HZX6"/>
<dbReference type="NCBIfam" id="TIGR03635">
    <property type="entry name" value="uS17_bact"/>
    <property type="match status" value="1"/>
</dbReference>
<evidence type="ECO:0000313" key="8">
    <source>
        <dbReference type="EMBL" id="GHP10437.1"/>
    </source>
</evidence>
<protein>
    <recommendedName>
        <fullName evidence="7">Small ribosomal subunit protein uS17c</fullName>
    </recommendedName>
</protein>
<dbReference type="NCBIfam" id="NF004123">
    <property type="entry name" value="PRK05610.1"/>
    <property type="match status" value="1"/>
</dbReference>
<dbReference type="Proteomes" id="UP000660262">
    <property type="component" value="Unassembled WGS sequence"/>
</dbReference>
<organism evidence="8 9">
    <name type="scientific">Pycnococcus provasolii</name>
    <dbReference type="NCBI Taxonomy" id="41880"/>
    <lineage>
        <taxon>Eukaryota</taxon>
        <taxon>Viridiplantae</taxon>
        <taxon>Chlorophyta</taxon>
        <taxon>Pseudoscourfieldiophyceae</taxon>
        <taxon>Pseudoscourfieldiales</taxon>
        <taxon>Pycnococcaceae</taxon>
        <taxon>Pycnococcus</taxon>
    </lineage>
</organism>
<dbReference type="PANTHER" id="PTHR10744:SF1">
    <property type="entry name" value="SMALL RIBOSOMAL SUBUNIT PROTEIN US17M"/>
    <property type="match status" value="1"/>
</dbReference>
<keyword evidence="4" id="KW-0694">RNA-binding</keyword>
<dbReference type="OrthoDB" id="274752at2759"/>
<evidence type="ECO:0000256" key="5">
    <source>
        <dbReference type="ARBA" id="ARBA00022980"/>
    </source>
</evidence>
<evidence type="ECO:0000313" key="9">
    <source>
        <dbReference type="Proteomes" id="UP000660262"/>
    </source>
</evidence>
<proteinExistence type="inferred from homology"/>
<dbReference type="GO" id="GO:0022627">
    <property type="term" value="C:cytosolic small ribosomal subunit"/>
    <property type="evidence" value="ECO:0007669"/>
    <property type="project" value="TreeGrafter"/>
</dbReference>
<dbReference type="InterPro" id="IPR019984">
    <property type="entry name" value="Ribosomal_uS17_bact/chlr"/>
</dbReference>
<dbReference type="Pfam" id="PF00366">
    <property type="entry name" value="Ribosomal_S17"/>
    <property type="match status" value="1"/>
</dbReference>
<dbReference type="PRINTS" id="PR00973">
    <property type="entry name" value="RIBOSOMALS17"/>
</dbReference>
<comment type="function">
    <text evidence="1">One of the primary rRNA binding proteins, it binds specifically to the 5'-end of 16S ribosomal RNA.</text>
</comment>
<accession>A0A830HZX6</accession>
<dbReference type="HAMAP" id="MF_01345_B">
    <property type="entry name" value="Ribosomal_uS17_B"/>
    <property type="match status" value="1"/>
</dbReference>
<comment type="caution">
    <text evidence="8">The sequence shown here is derived from an EMBL/GenBank/DDBJ whole genome shotgun (WGS) entry which is preliminary data.</text>
</comment>
<evidence type="ECO:0000256" key="1">
    <source>
        <dbReference type="ARBA" id="ARBA00002932"/>
    </source>
</evidence>
<dbReference type="CDD" id="cd00364">
    <property type="entry name" value="Ribosomal_uS17"/>
    <property type="match status" value="1"/>
</dbReference>
<keyword evidence="6" id="KW-0687">Ribonucleoprotein</keyword>
<dbReference type="GO" id="GO:0006412">
    <property type="term" value="P:translation"/>
    <property type="evidence" value="ECO:0007669"/>
    <property type="project" value="InterPro"/>
</dbReference>
<evidence type="ECO:0000256" key="4">
    <source>
        <dbReference type="ARBA" id="ARBA00022884"/>
    </source>
</evidence>
<name>A0A830HZX6_9CHLO</name>
<evidence type="ECO:0000256" key="7">
    <source>
        <dbReference type="ARBA" id="ARBA00035251"/>
    </source>
</evidence>
<evidence type="ECO:0000256" key="3">
    <source>
        <dbReference type="ARBA" id="ARBA00022730"/>
    </source>
</evidence>
<reference evidence="8" key="1">
    <citation type="submission" date="2020-10" db="EMBL/GenBank/DDBJ databases">
        <title>Unveiling of a novel bifunctional photoreceptor, Dualchrome1, isolated from a cosmopolitan green alga.</title>
        <authorList>
            <person name="Suzuki S."/>
            <person name="Kawachi M."/>
        </authorList>
    </citation>
    <scope>NUCLEOTIDE SEQUENCE</scope>
    <source>
        <strain evidence="8">NIES 2893</strain>
    </source>
</reference>
<gene>
    <name evidence="8" type="ORF">PPROV_000916800</name>
</gene>